<evidence type="ECO:0000313" key="2">
    <source>
        <dbReference type="EMBL" id="PLC44792.1"/>
    </source>
</evidence>
<dbReference type="Pfam" id="PF08279">
    <property type="entry name" value="HTH_11"/>
    <property type="match status" value="1"/>
</dbReference>
<dbReference type="Proteomes" id="UP000234512">
    <property type="component" value="Unassembled WGS sequence"/>
</dbReference>
<proteinExistence type="predicted"/>
<sequence>MLLTNREQEMIRLRMSQPAGVSRDELERQLGVSRRTIYRELSQLEGDIATIGLKLDKGTGSTYRLVGDTNDLATLTAT</sequence>
<dbReference type="EMBL" id="PKQJ01000145">
    <property type="protein sequence ID" value="PLC44792.1"/>
    <property type="molecule type" value="Genomic_DNA"/>
</dbReference>
<protein>
    <submittedName>
        <fullName evidence="2">Transcriptional antiterminator</fullName>
    </submittedName>
</protein>
<feature type="domain" description="Helix-turn-helix type 11" evidence="1">
    <location>
        <begin position="6"/>
        <end position="51"/>
    </location>
</feature>
<dbReference type="SUPFAM" id="SSF46785">
    <property type="entry name" value="Winged helix' DNA-binding domain"/>
    <property type="match status" value="1"/>
</dbReference>
<comment type="caution">
    <text evidence="2">The sequence shown here is derived from an EMBL/GenBank/DDBJ whole genome shotgun (WGS) entry which is preliminary data.</text>
</comment>
<evidence type="ECO:0000259" key="1">
    <source>
        <dbReference type="Pfam" id="PF08279"/>
    </source>
</evidence>
<dbReference type="AlphaFoldDB" id="A0AB36X6F4"/>
<evidence type="ECO:0000313" key="3">
    <source>
        <dbReference type="Proteomes" id="UP000234512"/>
    </source>
</evidence>
<gene>
    <name evidence="2" type="ORF">C0Q90_16525</name>
</gene>
<dbReference type="InterPro" id="IPR036390">
    <property type="entry name" value="WH_DNA-bd_sf"/>
</dbReference>
<feature type="non-terminal residue" evidence="2">
    <location>
        <position position="78"/>
    </location>
</feature>
<reference evidence="2 3" key="1">
    <citation type="journal article" date="2018" name="Genome Announc.">
        <title>Draft Genome Sequence of Lactobacillus paracasei DUP 13076, Which Exhibits Potent Antipathogenic Effects against Salmonella enterica Serovars Enteritidis, Typhimurium, and Heidelberg.</title>
        <authorList>
            <person name="Muyyarikkandy M.S."/>
            <person name="Alqahtani F.H."/>
            <person name="Mandoiu I."/>
            <person name="Amalaradjou M.A."/>
        </authorList>
    </citation>
    <scope>NUCLEOTIDE SEQUENCE [LARGE SCALE GENOMIC DNA]</scope>
    <source>
        <strain evidence="2 3">DUP 13076</strain>
    </source>
</reference>
<name>A0AB36X6F4_LACPA</name>
<dbReference type="RefSeq" id="WP_133124330.1">
    <property type="nucleotide sequence ID" value="NZ_PKQJ01000145.1"/>
</dbReference>
<dbReference type="InterPro" id="IPR013196">
    <property type="entry name" value="HTH_11"/>
</dbReference>
<dbReference type="Gene3D" id="1.10.10.10">
    <property type="entry name" value="Winged helix-like DNA-binding domain superfamily/Winged helix DNA-binding domain"/>
    <property type="match status" value="1"/>
</dbReference>
<dbReference type="InterPro" id="IPR036388">
    <property type="entry name" value="WH-like_DNA-bd_sf"/>
</dbReference>
<organism evidence="2 3">
    <name type="scientific">Lacticaseibacillus paracasei</name>
    <name type="common">Lactobacillus paracasei</name>
    <dbReference type="NCBI Taxonomy" id="1597"/>
    <lineage>
        <taxon>Bacteria</taxon>
        <taxon>Bacillati</taxon>
        <taxon>Bacillota</taxon>
        <taxon>Bacilli</taxon>
        <taxon>Lactobacillales</taxon>
        <taxon>Lactobacillaceae</taxon>
        <taxon>Lacticaseibacillus</taxon>
    </lineage>
</organism>
<accession>A0AB36X6F4</accession>